<evidence type="ECO:0000313" key="2">
    <source>
        <dbReference type="Proteomes" id="UP001148614"/>
    </source>
</evidence>
<evidence type="ECO:0000313" key="1">
    <source>
        <dbReference type="EMBL" id="KAJ3578404.1"/>
    </source>
</evidence>
<comment type="caution">
    <text evidence="1">The sequence shown here is derived from an EMBL/GenBank/DDBJ whole genome shotgun (WGS) entry which is preliminary data.</text>
</comment>
<protein>
    <recommendedName>
        <fullName evidence="3">C2H2-type domain-containing protein</fullName>
    </recommendedName>
</protein>
<reference evidence="1" key="1">
    <citation type="submission" date="2022-07" db="EMBL/GenBank/DDBJ databases">
        <title>Genome Sequence of Xylaria arbuscula.</title>
        <authorList>
            <person name="Buettner E."/>
        </authorList>
    </citation>
    <scope>NUCLEOTIDE SEQUENCE</scope>
    <source>
        <strain evidence="1">VT107</strain>
    </source>
</reference>
<dbReference type="AlphaFoldDB" id="A0A9W8NKQ7"/>
<gene>
    <name evidence="1" type="ORF">NPX13_g2161</name>
</gene>
<proteinExistence type="predicted"/>
<name>A0A9W8NKQ7_9PEZI</name>
<sequence>MSAISVQHVGMGPEVPDLPPEATPTVEQLEQFIPVILQAMKPASGNKVVSVGTVLGSLGFIKDGWAVFQYEDFKLDKHDDKRLAAFLETLVLENKLTGSYVKERKRKFVGTNVIQLMVQRLLRDALSNGTPSGGGGTLEWLRPDRSVICKSSDGNGRPYYMNLAKPATSCQANNQPAKVANDAGHDIRRGPARQIACNPRTKLDPSDGTRRPLGHSFGALYSGTTAQYVGAPGDDTGDGGTEGYIESPGHDTWRPGVLTGLPVNGKHHIDFVSPPPPKKRVKSDKVAQECERQNLDPHVTKNRLHTSRALREVCTDEWRADARDELAKPLEPEARLIAHKDAQPSLNDGISTGDGDANDLSELDIADLSSGQLLLDESDKIISSLGAGNIETLPDVLSNQIRNTKSLESFTLDIIDADPNEFATFFSTINVYKWPISIDGLPPWTREGESRAPATRFMYPCTNKACTKEFDYLRIRDAHSQKCDADKRS</sequence>
<dbReference type="Proteomes" id="UP001148614">
    <property type="component" value="Unassembled WGS sequence"/>
</dbReference>
<dbReference type="EMBL" id="JANPWZ010000218">
    <property type="protein sequence ID" value="KAJ3578404.1"/>
    <property type="molecule type" value="Genomic_DNA"/>
</dbReference>
<accession>A0A9W8NKQ7</accession>
<evidence type="ECO:0008006" key="3">
    <source>
        <dbReference type="Google" id="ProtNLM"/>
    </source>
</evidence>
<organism evidence="1 2">
    <name type="scientific">Xylaria arbuscula</name>
    <dbReference type="NCBI Taxonomy" id="114810"/>
    <lineage>
        <taxon>Eukaryota</taxon>
        <taxon>Fungi</taxon>
        <taxon>Dikarya</taxon>
        <taxon>Ascomycota</taxon>
        <taxon>Pezizomycotina</taxon>
        <taxon>Sordariomycetes</taxon>
        <taxon>Xylariomycetidae</taxon>
        <taxon>Xylariales</taxon>
        <taxon>Xylariaceae</taxon>
        <taxon>Xylaria</taxon>
    </lineage>
</organism>
<keyword evidence="2" id="KW-1185">Reference proteome</keyword>